<reference evidence="1 2" key="1">
    <citation type="submission" date="2014-09" db="EMBL/GenBank/DDBJ databases">
        <title>Vibrio maritimus JCM 19235. (C45) whole genome shotgun sequence.</title>
        <authorList>
            <person name="Sawabe T."/>
            <person name="Meirelles P."/>
            <person name="Nakanishi M."/>
            <person name="Sayaka M."/>
            <person name="Hattori M."/>
            <person name="Ohkuma M."/>
        </authorList>
    </citation>
    <scope>NUCLEOTIDE SEQUENCE [LARGE SCALE GENOMIC DNA]</scope>
    <source>
        <strain evidence="2">JCM19235</strain>
    </source>
</reference>
<gene>
    <name evidence="1" type="ORF">JCM19235_1829</name>
</gene>
<proteinExistence type="predicted"/>
<dbReference type="GO" id="GO:0003887">
    <property type="term" value="F:DNA-directed DNA polymerase activity"/>
    <property type="evidence" value="ECO:0007669"/>
    <property type="project" value="UniProtKB-EC"/>
</dbReference>
<evidence type="ECO:0000313" key="1">
    <source>
        <dbReference type="EMBL" id="GAL22003.1"/>
    </source>
</evidence>
<sequence length="56" mass="6389">MASNRKAQKKAYLTSKILKVKGILEREGEVTHVIAGRLIDMTEHLGELKVQSREFH</sequence>
<keyword evidence="2" id="KW-1185">Reference proteome</keyword>
<reference evidence="1 2" key="2">
    <citation type="submission" date="2014-09" db="EMBL/GenBank/DDBJ databases">
        <authorList>
            <consortium name="NBRP consortium"/>
            <person name="Sawabe T."/>
            <person name="Meirelles P."/>
            <person name="Nakanishi M."/>
            <person name="Sayaka M."/>
            <person name="Hattori M."/>
            <person name="Ohkuma M."/>
        </authorList>
    </citation>
    <scope>NUCLEOTIDE SEQUENCE [LARGE SCALE GENOMIC DNA]</scope>
    <source>
        <strain evidence="2">JCM19235</strain>
    </source>
</reference>
<dbReference type="STRING" id="990268.JCM19235_1829"/>
<name>A0A090S5F8_9VIBR</name>
<dbReference type="EMBL" id="BBMR01000010">
    <property type="protein sequence ID" value="GAL22003.1"/>
    <property type="molecule type" value="Genomic_DNA"/>
</dbReference>
<evidence type="ECO:0000313" key="2">
    <source>
        <dbReference type="Proteomes" id="UP000029228"/>
    </source>
</evidence>
<keyword evidence="1" id="KW-0548">Nucleotidyltransferase</keyword>
<dbReference type="EC" id="2.7.7.7" evidence="1"/>
<dbReference type="AlphaFoldDB" id="A0A090S5F8"/>
<protein>
    <submittedName>
        <fullName evidence="1">DNA polymerase III alpha subunit</fullName>
        <ecNumber evidence="1">2.7.7.7</ecNumber>
    </submittedName>
</protein>
<organism evidence="1 2">
    <name type="scientific">Vibrio maritimus</name>
    <dbReference type="NCBI Taxonomy" id="990268"/>
    <lineage>
        <taxon>Bacteria</taxon>
        <taxon>Pseudomonadati</taxon>
        <taxon>Pseudomonadota</taxon>
        <taxon>Gammaproteobacteria</taxon>
        <taxon>Vibrionales</taxon>
        <taxon>Vibrionaceae</taxon>
        <taxon>Vibrio</taxon>
    </lineage>
</organism>
<accession>A0A090S5F8</accession>
<keyword evidence="1" id="KW-0808">Transferase</keyword>
<comment type="caution">
    <text evidence="1">The sequence shown here is derived from an EMBL/GenBank/DDBJ whole genome shotgun (WGS) entry which is preliminary data.</text>
</comment>
<dbReference type="Proteomes" id="UP000029228">
    <property type="component" value="Unassembled WGS sequence"/>
</dbReference>